<organism evidence="1 2">
    <name type="scientific">Ectopseudomonas khazarica</name>
    <dbReference type="NCBI Taxonomy" id="2502979"/>
    <lineage>
        <taxon>Bacteria</taxon>
        <taxon>Pseudomonadati</taxon>
        <taxon>Pseudomonadota</taxon>
        <taxon>Gammaproteobacteria</taxon>
        <taxon>Pseudomonadales</taxon>
        <taxon>Pseudomonadaceae</taxon>
        <taxon>Ectopseudomonas</taxon>
    </lineage>
</organism>
<dbReference type="InterPro" id="IPR011856">
    <property type="entry name" value="tRNA_endonuc-like_dom_sf"/>
</dbReference>
<dbReference type="Gene3D" id="3.40.1350.10">
    <property type="match status" value="1"/>
</dbReference>
<evidence type="ECO:0000313" key="2">
    <source>
        <dbReference type="Proteomes" id="UP001609932"/>
    </source>
</evidence>
<dbReference type="RefSeq" id="WP_395273580.1">
    <property type="nucleotide sequence ID" value="NZ_JBHEGD010000002.1"/>
</dbReference>
<accession>A0ABW7MGP8</accession>
<dbReference type="InterPro" id="IPR011335">
    <property type="entry name" value="Restrct_endonuc-II-like"/>
</dbReference>
<dbReference type="SUPFAM" id="SSF52980">
    <property type="entry name" value="Restriction endonuclease-like"/>
    <property type="match status" value="1"/>
</dbReference>
<dbReference type="EMBL" id="JBHEGD010000002">
    <property type="protein sequence ID" value="MFH6600770.1"/>
    <property type="molecule type" value="Genomic_DNA"/>
</dbReference>
<evidence type="ECO:0000313" key="1">
    <source>
        <dbReference type="EMBL" id="MFH6600770.1"/>
    </source>
</evidence>
<protein>
    <recommendedName>
        <fullName evidence="3">Holliday junction resolvase</fullName>
    </recommendedName>
</protein>
<evidence type="ECO:0008006" key="3">
    <source>
        <dbReference type="Google" id="ProtNLM"/>
    </source>
</evidence>
<reference evidence="1 2" key="1">
    <citation type="submission" date="2024-09" db="EMBL/GenBank/DDBJ databases">
        <title>Elucidation of the Bokeelamides from Bacteria Associated with Moon Snail Egg Collars.</title>
        <authorList>
            <person name="Campbell R."/>
            <person name="Piedl K."/>
            <person name="Mevers E."/>
        </authorList>
    </citation>
    <scope>NUCLEOTIDE SEQUENCE [LARGE SCALE GENOMIC DNA]</scope>
    <source>
        <strain evidence="1 2">EM133</strain>
    </source>
</reference>
<sequence>MPKEHTTQAMPTDGERLIQDVLTELGWNADPKTVAEGVRRLDIGLPLEDEFSVVCAWLGKCQLLHKLDQQQIPIASKQEFQVPDLLARFSSQTNTSPVLIEVKSKKNKLLSFKPDYLSRLQNYADLMGMPLLIAWKFHSIWSLFDARHMKKASKNFNITFETAMRENLLGMLAGDIAYKVGAGVGVHLRFRKDKIIDTTATEDGHTEQWMMTIDDVSFTDREGNRRKKIDNEVQSLITAWDLEQQEDHTDSHVELSFVAGNDGMQFAHTALVKLLNWESPHDNRPHWRGLLRKDQITKSVVSFSTALEVAYRQKFVSHVFHVQPHTTPDFLTTLVKKEQF</sequence>
<name>A0ABW7MGP8_9GAMM</name>
<comment type="caution">
    <text evidence="1">The sequence shown here is derived from an EMBL/GenBank/DDBJ whole genome shotgun (WGS) entry which is preliminary data.</text>
</comment>
<gene>
    <name evidence="1" type="ORF">ACEVAQ_18875</name>
</gene>
<keyword evidence="2" id="KW-1185">Reference proteome</keyword>
<dbReference type="Proteomes" id="UP001609932">
    <property type="component" value="Unassembled WGS sequence"/>
</dbReference>
<proteinExistence type="predicted"/>